<evidence type="ECO:0000313" key="2">
    <source>
        <dbReference type="EMBL" id="MBX8645046.1"/>
    </source>
</evidence>
<organism evidence="2 3">
    <name type="scientific">Candidatus Sysuiplasma superficiale</name>
    <dbReference type="NCBI Taxonomy" id="2823368"/>
    <lineage>
        <taxon>Archaea</taxon>
        <taxon>Methanobacteriati</taxon>
        <taxon>Thermoplasmatota</taxon>
        <taxon>Thermoplasmata</taxon>
        <taxon>Candidatus Sysuiplasmatales</taxon>
        <taxon>Candidatus Sysuiplasmataceae</taxon>
        <taxon>Candidatus Sysuiplasma</taxon>
    </lineage>
</organism>
<dbReference type="Proteomes" id="UP000750197">
    <property type="component" value="Unassembled WGS sequence"/>
</dbReference>
<feature type="compositionally biased region" description="Basic residues" evidence="1">
    <location>
        <begin position="156"/>
        <end position="169"/>
    </location>
</feature>
<sequence length="238" mass="26207">MTPEQDAEYNRLFSIVAAQEAAGQQEAALRSSSSPSSGGAPAAQTDSRPRDNKGKEKVDRRLPDRATFPQNDVYDEDHAADMQALLLYEAEEEERERRRRSLSSSEKRRRRSPEPSSSSSSSIPPDHDIGSDSTTATATTSHTEGQQQKKEVALHHASRLRPRKKPRLSRKNISVLVDALLSLAADEENDSDPPDDGGVSFFPFSPSPSFGLLTSFSPPPFHIILIEDDEIDGNHRSS</sequence>
<reference evidence="2" key="1">
    <citation type="submission" date="2021-05" db="EMBL/GenBank/DDBJ databases">
        <title>Genomic insights into ecological role and evolution of a novel Thermoplasmata order Candidatus Sysuiplasmatales.</title>
        <authorList>
            <person name="Yuan Y."/>
        </authorList>
    </citation>
    <scope>NUCLEOTIDE SEQUENCE</scope>
    <source>
        <strain evidence="2">TUT19-bin139</strain>
    </source>
</reference>
<comment type="caution">
    <text evidence="2">The sequence shown here is derived from an EMBL/GenBank/DDBJ whole genome shotgun (WGS) entry which is preliminary data.</text>
</comment>
<dbReference type="AlphaFoldDB" id="A0A8J7YTL7"/>
<accession>A0A8J7YTL7</accession>
<dbReference type="EMBL" id="JAHEAC010000154">
    <property type="protein sequence ID" value="MBX8645046.1"/>
    <property type="molecule type" value="Genomic_DNA"/>
</dbReference>
<gene>
    <name evidence="2" type="ORF">KIY12_10085</name>
</gene>
<evidence type="ECO:0000313" key="3">
    <source>
        <dbReference type="Proteomes" id="UP000750197"/>
    </source>
</evidence>
<proteinExistence type="predicted"/>
<protein>
    <submittedName>
        <fullName evidence="2">Uncharacterized protein</fullName>
    </submittedName>
</protein>
<feature type="compositionally biased region" description="Basic residues" evidence="1">
    <location>
        <begin position="97"/>
        <end position="111"/>
    </location>
</feature>
<evidence type="ECO:0000256" key="1">
    <source>
        <dbReference type="SAM" id="MobiDB-lite"/>
    </source>
</evidence>
<feature type="compositionally biased region" description="Low complexity" evidence="1">
    <location>
        <begin position="21"/>
        <end position="43"/>
    </location>
</feature>
<name>A0A8J7YTL7_9ARCH</name>
<feature type="region of interest" description="Disordered" evidence="1">
    <location>
        <begin position="21"/>
        <end position="169"/>
    </location>
</feature>
<feature type="compositionally biased region" description="Basic and acidic residues" evidence="1">
    <location>
        <begin position="47"/>
        <end position="64"/>
    </location>
</feature>
<feature type="compositionally biased region" description="Low complexity" evidence="1">
    <location>
        <begin position="133"/>
        <end position="143"/>
    </location>
</feature>